<keyword evidence="3 8" id="KW-0732">Signal</keyword>
<feature type="compositionally biased region" description="Low complexity" evidence="7">
    <location>
        <begin position="36"/>
        <end position="47"/>
    </location>
</feature>
<dbReference type="Gene3D" id="2.60.120.260">
    <property type="entry name" value="Galactose-binding domain-like"/>
    <property type="match status" value="2"/>
</dbReference>
<keyword evidence="1" id="KW-0645">Protease</keyword>
<evidence type="ECO:0000256" key="7">
    <source>
        <dbReference type="SAM" id="MobiDB-lite"/>
    </source>
</evidence>
<name>A0ABY9WKW6_9BACT</name>
<dbReference type="InterPro" id="IPR027268">
    <property type="entry name" value="Peptidase_M4/M1_CTD_sf"/>
</dbReference>
<evidence type="ECO:0000256" key="8">
    <source>
        <dbReference type="SAM" id="SignalP"/>
    </source>
</evidence>
<reference evidence="12 13" key="1">
    <citation type="submission" date="2019-08" db="EMBL/GenBank/DDBJ databases">
        <title>Archangium and Cystobacter genomes.</title>
        <authorList>
            <person name="Chen I.-C.K."/>
            <person name="Wielgoss S."/>
        </authorList>
    </citation>
    <scope>NUCLEOTIDE SEQUENCE [LARGE SCALE GENOMIC DNA]</scope>
    <source>
        <strain evidence="12 13">Cbm 6</strain>
    </source>
</reference>
<feature type="chain" id="PRO_5046645011" evidence="8">
    <location>
        <begin position="33"/>
        <end position="1162"/>
    </location>
</feature>
<feature type="domain" description="FTP" evidence="11">
    <location>
        <begin position="94"/>
        <end position="133"/>
    </location>
</feature>
<dbReference type="Proteomes" id="UP001611383">
    <property type="component" value="Chromosome"/>
</dbReference>
<evidence type="ECO:0000259" key="11">
    <source>
        <dbReference type="Pfam" id="PF07504"/>
    </source>
</evidence>
<dbReference type="Pfam" id="PF02868">
    <property type="entry name" value="Peptidase_M4_C"/>
    <property type="match status" value="1"/>
</dbReference>
<dbReference type="InterPro" id="IPR050728">
    <property type="entry name" value="Zinc_Metalloprotease_M4"/>
</dbReference>
<keyword evidence="13" id="KW-1185">Reference proteome</keyword>
<dbReference type="InterPro" id="IPR011096">
    <property type="entry name" value="FTP_domain"/>
</dbReference>
<dbReference type="InterPro" id="IPR013856">
    <property type="entry name" value="Peptidase_M4_domain"/>
</dbReference>
<evidence type="ECO:0000256" key="5">
    <source>
        <dbReference type="ARBA" id="ARBA00022833"/>
    </source>
</evidence>
<dbReference type="EMBL" id="CP043494">
    <property type="protein sequence ID" value="WNG44455.1"/>
    <property type="molecule type" value="Genomic_DNA"/>
</dbReference>
<feature type="domain" description="Peptidase M4 C-terminal" evidence="10">
    <location>
        <begin position="482"/>
        <end position="650"/>
    </location>
</feature>
<evidence type="ECO:0000259" key="10">
    <source>
        <dbReference type="Pfam" id="PF02868"/>
    </source>
</evidence>
<evidence type="ECO:0000259" key="9">
    <source>
        <dbReference type="Pfam" id="PF01447"/>
    </source>
</evidence>
<feature type="signal peptide" evidence="8">
    <location>
        <begin position="1"/>
        <end position="32"/>
    </location>
</feature>
<evidence type="ECO:0000256" key="4">
    <source>
        <dbReference type="ARBA" id="ARBA00022801"/>
    </source>
</evidence>
<feature type="region of interest" description="Disordered" evidence="7">
    <location>
        <begin position="223"/>
        <end position="253"/>
    </location>
</feature>
<evidence type="ECO:0000256" key="6">
    <source>
        <dbReference type="ARBA" id="ARBA00023049"/>
    </source>
</evidence>
<dbReference type="Gene3D" id="3.10.450.490">
    <property type="match status" value="1"/>
</dbReference>
<evidence type="ECO:0000256" key="2">
    <source>
        <dbReference type="ARBA" id="ARBA00022723"/>
    </source>
</evidence>
<gene>
    <name evidence="12" type="ORF">F0U60_10285</name>
</gene>
<evidence type="ECO:0000256" key="3">
    <source>
        <dbReference type="ARBA" id="ARBA00022729"/>
    </source>
</evidence>
<sequence>MKRKKLNRRPTWAFRTGSVLLSLVWLTGTAQAGTTLPSSSATAAATSVDPDAPLRPKLSPAERARMELTLQERAEQVVAELNAGRTRLGLGADDELRLLQAQIDPYGMAHFRLRQYHRGLRVLGVGMVSHRDATTATESLYLARALSLDTEPAIDAAQATSLAQQAFGAPPGTPLVTQLELAIEPMVRVRFEPDASGGVTNSDQMYRDVIGYRLVYLAHVAPEEPEEPEEMPDPAPTVEAPAPSPSRAGAQYPLDNLEPESAASRTVERVELTDAPLQVLIDAKTGRILSQHRDVNHAGQAVTSLGHSQYHGDVALSTRYDTSTNRYQLQDPHRGGNQVRDLKNGTWSRLNKSYLYWGTDNEWGDGQEFEDGDNTSSARGETVAVDVAYGLERTWDLLHKVFGRKGLDGKNSPIRARVHYGHQYRDAHWSNLYKAPYFGDGTNGSDPMVGNTSPNARLDVVGHELGHGLWFYELGRSNGAIAGGINEGHGDILGSLAEFYTFGHDGLGYHVPDTRAAWNWRSRMVNPEGYTERNDEGEVRRGLRYFSPTLAEEPVHVVGTLYGHAFVFLAHGAVSDPSSSRYSYHLPNGMAGIGANRAAELWYLATTAYLPEDPYYSELRSAYLAAAKQLYGEGSRVHNAVKDAFGAVGVGQVASDTKGPEIVETHLASVDEGEGTVFAVASVSDDTGVLRTEFKTGPNQTHSGFSPFEAYLDISTLSLGSHPVSVTAVDRTLKSTQKTLPLILVGSNQLLVNGGFESGTTGWTATSGVIGKLAGGRPQPFMGAWNAVFSANDALSQTVTIPADATSVPWSFRVRVENDATESATLSVLVKDLGTGVQTSLAVYDRQDVKYFTAGRHYRRGQFDLASFRGRQVQLRFVSSGTTGSGDFSVDNVSLTYSAPIKVGAPKLTLHEDEETLRFDFTGISGYAPSRIKKVEYVVGGVVKAAALYGPSFSQLVSIKGWPTGNTSVVARVYDHAGNLVGQSPAVALTLKGAKQALLNGDFEAGTASWTLSGSVSVGTDSEGVYLAFLGQRYGRLGGKGVQHDSSLSQLVGLPDDILSARLSYRLDIDTQEDNLGATDKLQVEAQILPNGAWQVLDSIEANANISGGETFGGYQRREVSLTAFKGKTVRLRFRVQENAGLATTYRIDNASVTYVPLAVSN</sequence>
<dbReference type="InterPro" id="IPR001570">
    <property type="entry name" value="Peptidase_M4_C_domain"/>
</dbReference>
<dbReference type="SUPFAM" id="SSF55486">
    <property type="entry name" value="Metalloproteases ('zincins'), catalytic domain"/>
    <property type="match status" value="1"/>
</dbReference>
<organism evidence="12 13">
    <name type="scientific">Archangium minus</name>
    <dbReference type="NCBI Taxonomy" id="83450"/>
    <lineage>
        <taxon>Bacteria</taxon>
        <taxon>Pseudomonadati</taxon>
        <taxon>Myxococcota</taxon>
        <taxon>Myxococcia</taxon>
        <taxon>Myxococcales</taxon>
        <taxon>Cystobacterineae</taxon>
        <taxon>Archangiaceae</taxon>
        <taxon>Archangium</taxon>
    </lineage>
</organism>
<dbReference type="Gene3D" id="1.10.390.10">
    <property type="entry name" value="Neutral Protease Domain 2"/>
    <property type="match status" value="1"/>
</dbReference>
<evidence type="ECO:0000313" key="13">
    <source>
        <dbReference type="Proteomes" id="UP001611383"/>
    </source>
</evidence>
<dbReference type="Gene3D" id="3.10.170.10">
    <property type="match status" value="1"/>
</dbReference>
<proteinExistence type="predicted"/>
<dbReference type="RefSeq" id="WP_395817284.1">
    <property type="nucleotide sequence ID" value="NZ_CP043494.1"/>
</dbReference>
<evidence type="ECO:0000313" key="12">
    <source>
        <dbReference type="EMBL" id="WNG44455.1"/>
    </source>
</evidence>
<feature type="domain" description="Peptidase M4" evidence="9">
    <location>
        <begin position="305"/>
        <end position="469"/>
    </location>
</feature>
<keyword evidence="6" id="KW-0482">Metalloprotease</keyword>
<keyword evidence="5" id="KW-0862">Zinc</keyword>
<keyword evidence="4" id="KW-0378">Hydrolase</keyword>
<protein>
    <submittedName>
        <fullName evidence="12">M4 family metallopeptidase</fullName>
    </submittedName>
</protein>
<dbReference type="Pfam" id="PF01447">
    <property type="entry name" value="Peptidase_M4"/>
    <property type="match status" value="1"/>
</dbReference>
<dbReference type="PANTHER" id="PTHR33794:SF1">
    <property type="entry name" value="BACILLOLYSIN"/>
    <property type="match status" value="1"/>
</dbReference>
<dbReference type="Pfam" id="PF07504">
    <property type="entry name" value="FTP"/>
    <property type="match status" value="1"/>
</dbReference>
<feature type="region of interest" description="Disordered" evidence="7">
    <location>
        <begin position="36"/>
        <end position="55"/>
    </location>
</feature>
<accession>A0ABY9WKW6</accession>
<evidence type="ECO:0000256" key="1">
    <source>
        <dbReference type="ARBA" id="ARBA00022670"/>
    </source>
</evidence>
<feature type="compositionally biased region" description="Acidic residues" evidence="7">
    <location>
        <begin position="223"/>
        <end position="232"/>
    </location>
</feature>
<keyword evidence="2" id="KW-0479">Metal-binding</keyword>
<dbReference type="PANTHER" id="PTHR33794">
    <property type="entry name" value="BACILLOLYSIN"/>
    <property type="match status" value="1"/>
</dbReference>